<sequence length="183" mass="19604">MRKSACVLAVVAAAFLFGSSGAALSEEPLGRGGYETAPTVRKTEPMTRRQKQVQRGIKSGDVIILSLPQYLKIQFSDPELASALMSSMRSNAYPKLSAERRKLVRDMSMETYDKIKAGAVPMLGAQAFAEEPKQVDPMTTMVACLGAVAGAAAIKPPANYFVMSAIASGCLVVFLMKEKVLPI</sequence>
<evidence type="ECO:0000313" key="2">
    <source>
        <dbReference type="EMBL" id="RDV01886.1"/>
    </source>
</evidence>
<evidence type="ECO:0000313" key="3">
    <source>
        <dbReference type="Proteomes" id="UP000263993"/>
    </source>
</evidence>
<dbReference type="RefSeq" id="WP_115518010.1">
    <property type="nucleotide sequence ID" value="NZ_QRGO01000002.1"/>
</dbReference>
<accession>A0A371B2S3</accession>
<keyword evidence="3" id="KW-1185">Reference proteome</keyword>
<feature type="chain" id="PRO_5016687089" evidence="1">
    <location>
        <begin position="23"/>
        <end position="183"/>
    </location>
</feature>
<keyword evidence="1" id="KW-0732">Signal</keyword>
<feature type="signal peptide" evidence="1">
    <location>
        <begin position="1"/>
        <end position="22"/>
    </location>
</feature>
<protein>
    <submittedName>
        <fullName evidence="2">Uncharacterized protein</fullName>
    </submittedName>
</protein>
<reference evidence="3" key="1">
    <citation type="submission" date="2018-08" db="EMBL/GenBank/DDBJ databases">
        <authorList>
            <person name="Kim S.-J."/>
            <person name="Jung G.-Y."/>
        </authorList>
    </citation>
    <scope>NUCLEOTIDE SEQUENCE [LARGE SCALE GENOMIC DNA]</scope>
    <source>
        <strain evidence="3">GY_H</strain>
    </source>
</reference>
<name>A0A371B2S3_9BRAD</name>
<evidence type="ECO:0000256" key="1">
    <source>
        <dbReference type="SAM" id="SignalP"/>
    </source>
</evidence>
<dbReference type="Proteomes" id="UP000263993">
    <property type="component" value="Unassembled WGS sequence"/>
</dbReference>
<dbReference type="AlphaFoldDB" id="A0A371B2S3"/>
<organism evidence="2 3">
    <name type="scientific">Undibacter mobilis</name>
    <dbReference type="NCBI Taxonomy" id="2292256"/>
    <lineage>
        <taxon>Bacteria</taxon>
        <taxon>Pseudomonadati</taxon>
        <taxon>Pseudomonadota</taxon>
        <taxon>Alphaproteobacteria</taxon>
        <taxon>Hyphomicrobiales</taxon>
        <taxon>Nitrobacteraceae</taxon>
        <taxon>Undibacter</taxon>
    </lineage>
</organism>
<dbReference type="EMBL" id="QRGO01000002">
    <property type="protein sequence ID" value="RDV01886.1"/>
    <property type="molecule type" value="Genomic_DNA"/>
</dbReference>
<comment type="caution">
    <text evidence="2">The sequence shown here is derived from an EMBL/GenBank/DDBJ whole genome shotgun (WGS) entry which is preliminary data.</text>
</comment>
<gene>
    <name evidence="2" type="ORF">DXH78_14825</name>
</gene>
<proteinExistence type="predicted"/>